<sequence length="126" mass="13726">MTARDEIQTELAEAFADDEELGQAYFAFTAKRTLPGDGVYNPDTGTYEPAKLPYSGSYWRSKFTFAEIQSLDLTSADIKIGMLANATEQVPQVDDVITLADGRTARVVEVSGDPLGATYSVHLKVN</sequence>
<protein>
    <submittedName>
        <fullName evidence="1">Uncharacterized protein</fullName>
    </submittedName>
</protein>
<reference evidence="1" key="1">
    <citation type="journal article" date="2010" name="Environ. Microbiol.">
        <title>A blueprint of ectoine metabolism from the genome of the industrial producer Halomonas elongata DSM 2581(T).</title>
        <authorList>
            <person name="Schwibbert K."/>
            <person name="Marin-Sanguino A."/>
            <person name="Bagyan I."/>
            <person name="Heidrich G."/>
            <person name="Lentzen G."/>
            <person name="Seitz H."/>
            <person name="Rampp M."/>
            <person name="Schuster S.C."/>
            <person name="Klenk H.P."/>
            <person name="Pfeiffer F."/>
            <person name="Oesterhelt D."/>
            <person name="Kunte H.J."/>
        </authorList>
    </citation>
    <scope>NUCLEOTIDE SEQUENCE</scope>
    <source>
        <strain evidence="1">Type strain: DSM 2581</strain>
    </source>
</reference>
<keyword evidence="4" id="KW-1185">Reference proteome</keyword>
<dbReference type="STRING" id="768066.HELO_2085"/>
<dbReference type="Proteomes" id="UP001322512">
    <property type="component" value="Chromosome"/>
</dbReference>
<reference evidence="3" key="3">
    <citation type="journal article" date="2011" name="Environ. Microbiol.">
        <title>A blueprint of ectoine metabolism from the genome of the industrial producer Halomonas elongata DSM 2581(T).</title>
        <authorList>
            <person name="Schwibbert K."/>
            <person name="Marin-Sanguino A."/>
            <person name="Bagyan I."/>
            <person name="Heidrich G."/>
            <person name="Lentzen G."/>
            <person name="Seitz H."/>
            <person name="Rampp M."/>
            <person name="Schuster S.C."/>
            <person name="Klenk H.P."/>
            <person name="Pfeiffer F."/>
            <person name="Oesterhelt D."/>
            <person name="Kunte H.J."/>
        </authorList>
    </citation>
    <scope>NUCLEOTIDE SEQUENCE [LARGE SCALE GENOMIC DNA]</scope>
    <source>
        <strain evidence="3">ATCC 33173 / DSM 2581 / NBRC 15536 / NCIMB 2198 / 1H9</strain>
    </source>
</reference>
<dbReference type="EMBL" id="FN869568">
    <property type="protein sequence ID" value="CBV41969.1"/>
    <property type="molecule type" value="Genomic_DNA"/>
</dbReference>
<dbReference type="GeneID" id="91009354"/>
<evidence type="ECO:0000313" key="4">
    <source>
        <dbReference type="Proteomes" id="UP001322512"/>
    </source>
</evidence>
<gene>
    <name evidence="1" type="ordered locus">HELO_2085</name>
    <name evidence="2" type="ORF">SR933_04090</name>
</gene>
<dbReference type="Proteomes" id="UP000008707">
    <property type="component" value="Chromosome"/>
</dbReference>
<dbReference type="EMBL" id="CP139472">
    <property type="protein sequence ID" value="WPU48074.1"/>
    <property type="molecule type" value="Genomic_DNA"/>
</dbReference>
<accession>E1VAC3</accession>
<dbReference type="AlphaFoldDB" id="E1VAC3"/>
<dbReference type="eggNOG" id="ENOG503397V">
    <property type="taxonomic scope" value="Bacteria"/>
</dbReference>
<name>E1VAC3_HALED</name>
<dbReference type="OrthoDB" id="6571023at2"/>
<dbReference type="KEGG" id="hel:HELO_2085"/>
<dbReference type="HOGENOM" id="CLU_160685_0_0_6"/>
<dbReference type="RefSeq" id="WP_013331841.1">
    <property type="nucleotide sequence ID" value="NC_014532.2"/>
</dbReference>
<organism evidence="1 3">
    <name type="scientific">Halomonas elongata (strain ATCC 33173 / DSM 2581 / NBRC 15536 / NCIMB 2198 / 1H9)</name>
    <dbReference type="NCBI Taxonomy" id="768066"/>
    <lineage>
        <taxon>Bacteria</taxon>
        <taxon>Pseudomonadati</taxon>
        <taxon>Pseudomonadota</taxon>
        <taxon>Gammaproteobacteria</taxon>
        <taxon>Oceanospirillales</taxon>
        <taxon>Halomonadaceae</taxon>
        <taxon>Halomonas</taxon>
    </lineage>
</organism>
<evidence type="ECO:0000313" key="2">
    <source>
        <dbReference type="EMBL" id="WPU48074.1"/>
    </source>
</evidence>
<proteinExistence type="predicted"/>
<evidence type="ECO:0000313" key="1">
    <source>
        <dbReference type="EMBL" id="CBV41969.1"/>
    </source>
</evidence>
<reference evidence="2 4" key="4">
    <citation type="submission" date="2023-11" db="EMBL/GenBank/DDBJ databases">
        <title>MicrobeMod: A computational toolkit for identifying prokaryotic methylation and restriction-modification with nanopore sequencing.</title>
        <authorList>
            <person name="Crits-Christoph A."/>
            <person name="Kang S.C."/>
            <person name="Lee H."/>
            <person name="Ostrov N."/>
        </authorList>
    </citation>
    <scope>NUCLEOTIDE SEQUENCE [LARGE SCALE GENOMIC DNA]</scope>
    <source>
        <strain evidence="2 4">ATCC 33173</strain>
    </source>
</reference>
<reference evidence="1" key="2">
    <citation type="submission" date="2010-05" db="EMBL/GenBank/DDBJ databases">
        <title>Revision and reannotation of the Halomonas elongata DSM 2581(T) genome.</title>
        <authorList>
            <person name="Pfeiffer F."/>
            <person name="Bagyan I."/>
            <person name="Alfaro-Espinoza G."/>
            <person name="Zamora-Lagos M.A."/>
            <person name="Habermann B."/>
            <person name="Oesterhelt D."/>
            <person name="Kunte H.J."/>
        </authorList>
    </citation>
    <scope>NUCLEOTIDE SEQUENCE</scope>
    <source>
        <strain evidence="1">Type strain: DSM 2581</strain>
    </source>
</reference>
<evidence type="ECO:0000313" key="3">
    <source>
        <dbReference type="Proteomes" id="UP000008707"/>
    </source>
</evidence>